<feature type="transmembrane region" description="Helical" evidence="6">
    <location>
        <begin position="57"/>
        <end position="79"/>
    </location>
</feature>
<keyword evidence="5 6" id="KW-0472">Membrane</keyword>
<dbReference type="Pfam" id="PF11700">
    <property type="entry name" value="ATG22"/>
    <property type="match status" value="1"/>
</dbReference>
<evidence type="ECO:0000256" key="2">
    <source>
        <dbReference type="ARBA" id="ARBA00022448"/>
    </source>
</evidence>
<feature type="transmembrane region" description="Helical" evidence="6">
    <location>
        <begin position="416"/>
        <end position="435"/>
    </location>
</feature>
<gene>
    <name evidence="7" type="ORF">J2S67_001538</name>
</gene>
<comment type="caution">
    <text evidence="7">The sequence shown here is derived from an EMBL/GenBank/DDBJ whole genome shotgun (WGS) entry which is preliminary data.</text>
</comment>
<evidence type="ECO:0000313" key="8">
    <source>
        <dbReference type="Proteomes" id="UP001180715"/>
    </source>
</evidence>
<dbReference type="InterPro" id="IPR036259">
    <property type="entry name" value="MFS_trans_sf"/>
</dbReference>
<feature type="transmembrane region" description="Helical" evidence="6">
    <location>
        <begin position="196"/>
        <end position="216"/>
    </location>
</feature>
<protein>
    <submittedName>
        <fullName evidence="7">UMF1 family MFS transporter</fullName>
    </submittedName>
</protein>
<keyword evidence="8" id="KW-1185">Reference proteome</keyword>
<dbReference type="PANTHER" id="PTHR23519">
    <property type="entry name" value="AUTOPHAGY-RELATED PROTEIN 22"/>
    <property type="match status" value="1"/>
</dbReference>
<feature type="transmembrane region" description="Helical" evidence="6">
    <location>
        <begin position="116"/>
        <end position="141"/>
    </location>
</feature>
<feature type="transmembrane region" description="Helical" evidence="6">
    <location>
        <begin position="24"/>
        <end position="45"/>
    </location>
</feature>
<evidence type="ECO:0000313" key="7">
    <source>
        <dbReference type="EMBL" id="MDR7294270.1"/>
    </source>
</evidence>
<reference evidence="7" key="1">
    <citation type="submission" date="2023-07" db="EMBL/GenBank/DDBJ databases">
        <title>Sequencing the genomes of 1000 actinobacteria strains.</title>
        <authorList>
            <person name="Klenk H.-P."/>
        </authorList>
    </citation>
    <scope>NUCLEOTIDE SEQUENCE</scope>
    <source>
        <strain evidence="7">DSM 13068</strain>
    </source>
</reference>
<evidence type="ECO:0000256" key="3">
    <source>
        <dbReference type="ARBA" id="ARBA00022692"/>
    </source>
</evidence>
<feature type="transmembrane region" description="Helical" evidence="6">
    <location>
        <begin position="374"/>
        <end position="396"/>
    </location>
</feature>
<name>A0ABU1Z2N8_9MICC</name>
<feature type="transmembrane region" description="Helical" evidence="6">
    <location>
        <begin position="251"/>
        <end position="274"/>
    </location>
</feature>
<comment type="subcellular location">
    <subcellularLocation>
        <location evidence="1">Endomembrane system</location>
        <topology evidence="1">Multi-pass membrane protein</topology>
    </subcellularLocation>
</comment>
<feature type="transmembrane region" description="Helical" evidence="6">
    <location>
        <begin position="91"/>
        <end position="110"/>
    </location>
</feature>
<sequence length="455" mass="48801">MNTRPAAPYTYGQGTKKQVFTWSLWDWGEGVTNAIMLTFVFTVYLTSSAFGDPDANASSLALAVALTGAVIALTAPVLGQRADRSGKRKHWLGFHTAVIVLATAACFFIKPDPAYLWPGIFLICVATFFSEIASVNYYAILPQIAPKEKIGRISGIGWAFGYLGGIVSLAVVLFVFVQPATPWFGSNPDEGFNIRLVAVFCAVWMAVFCAPMFFTIPEIPATPGPKTSWRESYVLLWRSIKGLWHRDRPTLWFLLASAVYRDGLATVFTFGGIIAGTVFGMSTAEVIMFALVGNMVAAAGAFIGGWLDDVVGPRAVIMTALFGLIGAGLGVLFAQHSWQFWIFGLVLCLLVGPAQSSSRALLARRTTEHTAGELFGLYATTGRAVTFLGPALFGLSSFVASNIMDSAGVTGSATRYGIVGILVIFVVGIVLFSLVPGIKREDTTVHEDASARVAK</sequence>
<dbReference type="InterPro" id="IPR050495">
    <property type="entry name" value="ATG22/LtaA_families"/>
</dbReference>
<dbReference type="Gene3D" id="1.20.1250.20">
    <property type="entry name" value="MFS general substrate transporter like domains"/>
    <property type="match status" value="1"/>
</dbReference>
<keyword evidence="2" id="KW-0813">Transport</keyword>
<organism evidence="7 8">
    <name type="scientific">Pseudoglutamicibacter albus</name>
    <dbReference type="NCBI Taxonomy" id="98671"/>
    <lineage>
        <taxon>Bacteria</taxon>
        <taxon>Bacillati</taxon>
        <taxon>Actinomycetota</taxon>
        <taxon>Actinomycetes</taxon>
        <taxon>Micrococcales</taxon>
        <taxon>Micrococcaceae</taxon>
        <taxon>Pseudoglutamicibacter</taxon>
    </lineage>
</organism>
<dbReference type="Proteomes" id="UP001180715">
    <property type="component" value="Unassembled WGS sequence"/>
</dbReference>
<proteinExistence type="predicted"/>
<dbReference type="RefSeq" id="WP_310247829.1">
    <property type="nucleotide sequence ID" value="NZ_JAVDXX010000001.1"/>
</dbReference>
<feature type="transmembrane region" description="Helical" evidence="6">
    <location>
        <begin position="314"/>
        <end position="334"/>
    </location>
</feature>
<feature type="transmembrane region" description="Helical" evidence="6">
    <location>
        <begin position="286"/>
        <end position="307"/>
    </location>
</feature>
<dbReference type="PANTHER" id="PTHR23519:SF1">
    <property type="entry name" value="AUTOPHAGY-RELATED PROTEIN 22"/>
    <property type="match status" value="1"/>
</dbReference>
<dbReference type="EMBL" id="JAVDXX010000001">
    <property type="protein sequence ID" value="MDR7294270.1"/>
    <property type="molecule type" value="Genomic_DNA"/>
</dbReference>
<evidence type="ECO:0000256" key="1">
    <source>
        <dbReference type="ARBA" id="ARBA00004127"/>
    </source>
</evidence>
<keyword evidence="3 6" id="KW-0812">Transmembrane</keyword>
<dbReference type="SUPFAM" id="SSF103473">
    <property type="entry name" value="MFS general substrate transporter"/>
    <property type="match status" value="1"/>
</dbReference>
<feature type="transmembrane region" description="Helical" evidence="6">
    <location>
        <begin position="340"/>
        <end position="362"/>
    </location>
</feature>
<evidence type="ECO:0000256" key="6">
    <source>
        <dbReference type="SAM" id="Phobius"/>
    </source>
</evidence>
<evidence type="ECO:0000256" key="5">
    <source>
        <dbReference type="ARBA" id="ARBA00023136"/>
    </source>
</evidence>
<keyword evidence="4 6" id="KW-1133">Transmembrane helix</keyword>
<dbReference type="InterPro" id="IPR024671">
    <property type="entry name" value="Atg22-like"/>
</dbReference>
<evidence type="ECO:0000256" key="4">
    <source>
        <dbReference type="ARBA" id="ARBA00022989"/>
    </source>
</evidence>
<accession>A0ABU1Z2N8</accession>
<feature type="transmembrane region" description="Helical" evidence="6">
    <location>
        <begin position="153"/>
        <end position="176"/>
    </location>
</feature>